<comment type="caution">
    <text evidence="4">The sequence shown here is derived from an EMBL/GenBank/DDBJ whole genome shotgun (WGS) entry which is preliminary data.</text>
</comment>
<evidence type="ECO:0000313" key="4">
    <source>
        <dbReference type="EMBL" id="GEJ59363.1"/>
    </source>
</evidence>
<dbReference type="EMBL" id="BJTG01000013">
    <property type="protein sequence ID" value="GEJ59363.1"/>
    <property type="molecule type" value="Genomic_DNA"/>
</dbReference>
<dbReference type="PANTHER" id="PTHR22789:SF0">
    <property type="entry name" value="3-OXO-TETRONATE 4-PHOSPHATE DECARBOXYLASE-RELATED"/>
    <property type="match status" value="1"/>
</dbReference>
<dbReference type="SMART" id="SM01007">
    <property type="entry name" value="Aldolase_II"/>
    <property type="match status" value="1"/>
</dbReference>
<gene>
    <name evidence="4" type="ORF">AMYX_41040</name>
</gene>
<feature type="domain" description="Class II aldolase/adducin N-terminal" evidence="3">
    <location>
        <begin position="13"/>
        <end position="189"/>
    </location>
</feature>
<keyword evidence="1" id="KW-0479">Metal-binding</keyword>
<dbReference type="GO" id="GO:0016832">
    <property type="term" value="F:aldehyde-lyase activity"/>
    <property type="evidence" value="ECO:0007669"/>
    <property type="project" value="TreeGrafter"/>
</dbReference>
<proteinExistence type="predicted"/>
<evidence type="ECO:0000256" key="1">
    <source>
        <dbReference type="ARBA" id="ARBA00022723"/>
    </source>
</evidence>
<dbReference type="InterPro" id="IPR050197">
    <property type="entry name" value="Aldolase_class_II_sugar_metab"/>
</dbReference>
<reference evidence="5" key="1">
    <citation type="journal article" date="2020" name="Appl. Environ. Microbiol.">
        <title>Diazotrophic Anaeromyxobacter Isolates from Soils.</title>
        <authorList>
            <person name="Masuda Y."/>
            <person name="Yamanaka H."/>
            <person name="Xu Z.X."/>
            <person name="Shiratori Y."/>
            <person name="Aono T."/>
            <person name="Amachi S."/>
            <person name="Senoo K."/>
            <person name="Itoh H."/>
        </authorList>
    </citation>
    <scope>NUCLEOTIDE SEQUENCE [LARGE SCALE GENOMIC DNA]</scope>
    <source>
        <strain evidence="5">R267</strain>
    </source>
</reference>
<dbReference type="InterPro" id="IPR036409">
    <property type="entry name" value="Aldolase_II/adducin_N_sf"/>
</dbReference>
<protein>
    <submittedName>
        <fullName evidence="4">Aldolase</fullName>
    </submittedName>
</protein>
<dbReference type="SUPFAM" id="SSF53639">
    <property type="entry name" value="AraD/HMP-PK domain-like"/>
    <property type="match status" value="1"/>
</dbReference>
<evidence type="ECO:0000256" key="2">
    <source>
        <dbReference type="ARBA" id="ARBA00023239"/>
    </source>
</evidence>
<dbReference type="PANTHER" id="PTHR22789">
    <property type="entry name" value="FUCULOSE PHOSPHATE ALDOLASE"/>
    <property type="match status" value="1"/>
</dbReference>
<dbReference type="AlphaFoldDB" id="A0A7I9VSD7"/>
<dbReference type="Gene3D" id="3.40.225.10">
    <property type="entry name" value="Class II aldolase/adducin N-terminal domain"/>
    <property type="match status" value="1"/>
</dbReference>
<dbReference type="Proteomes" id="UP000503640">
    <property type="component" value="Unassembled WGS sequence"/>
</dbReference>
<name>A0A7I9VSD7_9BACT</name>
<dbReference type="GO" id="GO:0046872">
    <property type="term" value="F:metal ion binding"/>
    <property type="evidence" value="ECO:0007669"/>
    <property type="project" value="UniProtKB-KW"/>
</dbReference>
<dbReference type="GO" id="GO:0019323">
    <property type="term" value="P:pentose catabolic process"/>
    <property type="evidence" value="ECO:0007669"/>
    <property type="project" value="TreeGrafter"/>
</dbReference>
<accession>A0A7I9VSD7</accession>
<evidence type="ECO:0000259" key="3">
    <source>
        <dbReference type="SMART" id="SM01007"/>
    </source>
</evidence>
<dbReference type="RefSeq" id="WP_176068780.1">
    <property type="nucleotide sequence ID" value="NZ_BJTG01000013.1"/>
</dbReference>
<dbReference type="InterPro" id="IPR001303">
    <property type="entry name" value="Aldolase_II/adducin_N"/>
</dbReference>
<organism evidence="4 5">
    <name type="scientific">Anaeromyxobacter diazotrophicus</name>
    <dbReference type="NCBI Taxonomy" id="2590199"/>
    <lineage>
        <taxon>Bacteria</taxon>
        <taxon>Pseudomonadati</taxon>
        <taxon>Myxococcota</taxon>
        <taxon>Myxococcia</taxon>
        <taxon>Myxococcales</taxon>
        <taxon>Cystobacterineae</taxon>
        <taxon>Anaeromyxobacteraceae</taxon>
        <taxon>Anaeromyxobacter</taxon>
    </lineage>
</organism>
<dbReference type="Pfam" id="PF00596">
    <property type="entry name" value="Aldolase_II"/>
    <property type="match status" value="1"/>
</dbReference>
<keyword evidence="2" id="KW-0456">Lyase</keyword>
<evidence type="ECO:0000313" key="5">
    <source>
        <dbReference type="Proteomes" id="UP000503640"/>
    </source>
</evidence>
<dbReference type="GO" id="GO:0005829">
    <property type="term" value="C:cytosol"/>
    <property type="evidence" value="ECO:0007669"/>
    <property type="project" value="TreeGrafter"/>
</dbReference>
<keyword evidence="5" id="KW-1185">Reference proteome</keyword>
<sequence length="217" mass="22501">MGRSAPSEAALRRALVDVCRALHARDLIGAGEGNVSCRLGPDRLLVTPAGASKALLRPADLVVVDLAGAKVRGRGRPSSELRMHLAAYAARPDAQAAVHAHPLTAVALTVAGLPPPNDVMPEASVVLGEVSVAPFATPGTDEVPRALAPLLARHDVVLLERHGALALGRTLAEALDRIETLERVARVAFLARLAGRCEPLPAEAVAKVLAAAGVTRR</sequence>